<accession>A0A4Y8S6L3</accession>
<proteinExistence type="predicted"/>
<name>A0A4Y8S6L3_9SPHI</name>
<comment type="caution">
    <text evidence="1">The sequence shown here is derived from an EMBL/GenBank/DDBJ whole genome shotgun (WGS) entry which is preliminary data.</text>
</comment>
<evidence type="ECO:0000313" key="1">
    <source>
        <dbReference type="EMBL" id="TFF34396.1"/>
    </source>
</evidence>
<reference evidence="1 2" key="1">
    <citation type="journal article" date="2017" name="Int. J. Syst. Evol. Microbiol.">
        <title>Mucilaginibacterpsychrotolerans sp. nov., isolated from peatlands.</title>
        <authorList>
            <person name="Deng Y."/>
            <person name="Shen L."/>
            <person name="Xu B."/>
            <person name="Liu Y."/>
            <person name="Gu Z."/>
            <person name="Liu H."/>
            <person name="Zhou Y."/>
        </authorList>
    </citation>
    <scope>NUCLEOTIDE SEQUENCE [LARGE SCALE GENOMIC DNA]</scope>
    <source>
        <strain evidence="1 2">NH7-4</strain>
    </source>
</reference>
<keyword evidence="2" id="KW-1185">Reference proteome</keyword>
<dbReference type="EMBL" id="SOZE01000031">
    <property type="protein sequence ID" value="TFF34396.1"/>
    <property type="molecule type" value="Genomic_DNA"/>
</dbReference>
<sequence length="81" mass="9057">MAQSETDADEPVSGSIIQSIRQGIEDRFKKRWGFLDLGIQVAKETMTPYFQLVNEPAIAVLTLAGYLKDKVELIETRNSKG</sequence>
<protein>
    <submittedName>
        <fullName evidence="1">Uncharacterized protein</fullName>
    </submittedName>
</protein>
<gene>
    <name evidence="1" type="ORF">E2R66_22235</name>
</gene>
<evidence type="ECO:0000313" key="2">
    <source>
        <dbReference type="Proteomes" id="UP000297540"/>
    </source>
</evidence>
<dbReference type="Proteomes" id="UP000297540">
    <property type="component" value="Unassembled WGS sequence"/>
</dbReference>
<dbReference type="AlphaFoldDB" id="A0A4Y8S6L3"/>
<organism evidence="1 2">
    <name type="scientific">Mucilaginibacter psychrotolerans</name>
    <dbReference type="NCBI Taxonomy" id="1524096"/>
    <lineage>
        <taxon>Bacteria</taxon>
        <taxon>Pseudomonadati</taxon>
        <taxon>Bacteroidota</taxon>
        <taxon>Sphingobacteriia</taxon>
        <taxon>Sphingobacteriales</taxon>
        <taxon>Sphingobacteriaceae</taxon>
        <taxon>Mucilaginibacter</taxon>
    </lineage>
</organism>